<name>A0A1C3YCT7_9HYPH</name>
<sequence>MMGRTVPEMRTGDLVIANNPYASNILNRLEEHRKSVGEGLIEIAGATPIDGQRPPRSLCIAPSCRQRTETITETSPPSRNNIPIPLQVASEHVRCLVLEKRIGLNSAEILHINSRTCISDRDSRQFLCMTLRLTDLRFSARLEVAAPYAFSVRAVKSPHIAPSSFSRLSRTRSNPSASHLGRSERPELPRKLAVTYVAVRLMLARFADSSRMAPI</sequence>
<evidence type="ECO:0000256" key="1">
    <source>
        <dbReference type="SAM" id="MobiDB-lite"/>
    </source>
</evidence>
<reference evidence="2 3" key="1">
    <citation type="submission" date="2016-08" db="EMBL/GenBank/DDBJ databases">
        <authorList>
            <person name="Seilhamer J.J."/>
        </authorList>
    </citation>
    <scope>NUCLEOTIDE SEQUENCE [LARGE SCALE GENOMIC DNA]</scope>
    <source>
        <strain evidence="2 3">HBR26</strain>
    </source>
</reference>
<evidence type="ECO:0000313" key="3">
    <source>
        <dbReference type="Proteomes" id="UP000198723"/>
    </source>
</evidence>
<feature type="compositionally biased region" description="Polar residues" evidence="1">
    <location>
        <begin position="164"/>
        <end position="177"/>
    </location>
</feature>
<evidence type="ECO:0000313" key="2">
    <source>
        <dbReference type="EMBL" id="SCB62179.1"/>
    </source>
</evidence>
<organism evidence="2 3">
    <name type="scientific">Rhizobium aethiopicum</name>
    <dbReference type="NCBI Taxonomy" id="1138170"/>
    <lineage>
        <taxon>Bacteria</taxon>
        <taxon>Pseudomonadati</taxon>
        <taxon>Pseudomonadota</taxon>
        <taxon>Alphaproteobacteria</taxon>
        <taxon>Hyphomicrobiales</taxon>
        <taxon>Rhizobiaceae</taxon>
        <taxon>Rhizobium/Agrobacterium group</taxon>
        <taxon>Rhizobium</taxon>
    </lineage>
</organism>
<gene>
    <name evidence="2" type="ORF">GA0061105_13518</name>
</gene>
<dbReference type="AlphaFoldDB" id="A0A1C3YCT7"/>
<accession>A0A1C3YCT7</accession>
<dbReference type="Proteomes" id="UP000198723">
    <property type="component" value="Unassembled WGS sequence"/>
</dbReference>
<feature type="region of interest" description="Disordered" evidence="1">
    <location>
        <begin position="164"/>
        <end position="184"/>
    </location>
</feature>
<proteinExistence type="predicted"/>
<dbReference type="STRING" id="1138170.GA0061105_13518"/>
<protein>
    <submittedName>
        <fullName evidence="2">Uncharacterized protein</fullName>
    </submittedName>
</protein>
<dbReference type="EMBL" id="FMAJ01000035">
    <property type="protein sequence ID" value="SCB62179.1"/>
    <property type="molecule type" value="Genomic_DNA"/>
</dbReference>